<protein>
    <submittedName>
        <fullName evidence="4">Transglutaminase 5, like</fullName>
    </submittedName>
</protein>
<dbReference type="InterPro" id="IPR050779">
    <property type="entry name" value="Transglutaminase"/>
</dbReference>
<dbReference type="Proteomes" id="UP000264840">
    <property type="component" value="Unplaced"/>
</dbReference>
<name>A0A3Q2VRN1_HAPBU</name>
<feature type="domain" description="Transglutaminase N-terminal" evidence="3">
    <location>
        <begin position="10"/>
        <end position="120"/>
    </location>
</feature>
<dbReference type="AlphaFoldDB" id="A0A3Q2VRN1"/>
<dbReference type="GeneTree" id="ENSGT01050000244866"/>
<dbReference type="GO" id="GO:0003810">
    <property type="term" value="F:protein-glutamine gamma-glutamyltransferase activity"/>
    <property type="evidence" value="ECO:0007669"/>
    <property type="project" value="TreeGrafter"/>
</dbReference>
<dbReference type="PANTHER" id="PTHR11590:SF80">
    <property type="entry name" value="TRANSGLUTAMINASE 5,-LIKE"/>
    <property type="match status" value="1"/>
</dbReference>
<dbReference type="Ensembl" id="ENSHBUT00000022465.1">
    <property type="protein sequence ID" value="ENSHBUP00000014465.1"/>
    <property type="gene ID" value="ENSHBUG00000016369.1"/>
</dbReference>
<comment type="similarity">
    <text evidence="1">Belongs to the transglutaminase superfamily. Transglutaminase family.</text>
</comment>
<reference evidence="4" key="1">
    <citation type="submission" date="2025-08" db="UniProtKB">
        <authorList>
            <consortium name="Ensembl"/>
        </authorList>
    </citation>
    <scope>IDENTIFICATION</scope>
</reference>
<dbReference type="InterPro" id="IPR014756">
    <property type="entry name" value="Ig_E-set"/>
</dbReference>
<dbReference type="Pfam" id="PF00868">
    <property type="entry name" value="Transglut_N"/>
    <property type="match status" value="1"/>
</dbReference>
<dbReference type="InterPro" id="IPR013783">
    <property type="entry name" value="Ig-like_fold"/>
</dbReference>
<evidence type="ECO:0000313" key="5">
    <source>
        <dbReference type="Proteomes" id="UP000264840"/>
    </source>
</evidence>
<keyword evidence="2" id="KW-0472">Membrane</keyword>
<accession>A0A3Q2VRN1</accession>
<proteinExistence type="inferred from homology"/>
<evidence type="ECO:0000259" key="3">
    <source>
        <dbReference type="Pfam" id="PF00868"/>
    </source>
</evidence>
<dbReference type="Gene3D" id="2.60.40.10">
    <property type="entry name" value="Immunoglobulins"/>
    <property type="match status" value="1"/>
</dbReference>
<evidence type="ECO:0000313" key="4">
    <source>
        <dbReference type="Ensembl" id="ENSHBUP00000014465.1"/>
    </source>
</evidence>
<dbReference type="PANTHER" id="PTHR11590">
    <property type="entry name" value="PROTEIN-GLUTAMINE GAMMA-GLUTAMYLTRANSFERASE"/>
    <property type="match status" value="1"/>
</dbReference>
<evidence type="ECO:0000256" key="1">
    <source>
        <dbReference type="ARBA" id="ARBA00005968"/>
    </source>
</evidence>
<keyword evidence="2" id="KW-1133">Transmembrane helix</keyword>
<feature type="transmembrane region" description="Helical" evidence="2">
    <location>
        <begin position="63"/>
        <end position="87"/>
    </location>
</feature>
<evidence type="ECO:0000256" key="2">
    <source>
        <dbReference type="SAM" id="Phobius"/>
    </source>
</evidence>
<dbReference type="SUPFAM" id="SSF81296">
    <property type="entry name" value="E set domains"/>
    <property type="match status" value="1"/>
</dbReference>
<sequence>IAERQWLIKYVDLEQSENLESHRTNGFRNTKSLVVRRGAPFKVSVQLEGRPFNPKINTLRVKIMLGTFLSILHGCFCLCFSLHSSIFPSGNLYELNPLKPSVYICSPASASVGSYRFQLCVLTQDGKKSSAYGNFILLCNPWCSGK</sequence>
<dbReference type="InterPro" id="IPR001102">
    <property type="entry name" value="Transglutaminase_N"/>
</dbReference>
<keyword evidence="2" id="KW-0812">Transmembrane</keyword>
<dbReference type="GO" id="GO:0007399">
    <property type="term" value="P:nervous system development"/>
    <property type="evidence" value="ECO:0007669"/>
    <property type="project" value="UniProtKB-ARBA"/>
</dbReference>
<reference evidence="4" key="2">
    <citation type="submission" date="2025-09" db="UniProtKB">
        <authorList>
            <consortium name="Ensembl"/>
        </authorList>
    </citation>
    <scope>IDENTIFICATION</scope>
</reference>
<keyword evidence="5" id="KW-1185">Reference proteome</keyword>
<dbReference type="GO" id="GO:0005739">
    <property type="term" value="C:mitochondrion"/>
    <property type="evidence" value="ECO:0007669"/>
    <property type="project" value="TreeGrafter"/>
</dbReference>
<organism evidence="4 5">
    <name type="scientific">Haplochromis burtoni</name>
    <name type="common">Burton's mouthbrooder</name>
    <name type="synonym">Chromis burtoni</name>
    <dbReference type="NCBI Taxonomy" id="8153"/>
    <lineage>
        <taxon>Eukaryota</taxon>
        <taxon>Metazoa</taxon>
        <taxon>Chordata</taxon>
        <taxon>Craniata</taxon>
        <taxon>Vertebrata</taxon>
        <taxon>Euteleostomi</taxon>
        <taxon>Actinopterygii</taxon>
        <taxon>Neopterygii</taxon>
        <taxon>Teleostei</taxon>
        <taxon>Neoteleostei</taxon>
        <taxon>Acanthomorphata</taxon>
        <taxon>Ovalentaria</taxon>
        <taxon>Cichlomorphae</taxon>
        <taxon>Cichliformes</taxon>
        <taxon>Cichlidae</taxon>
        <taxon>African cichlids</taxon>
        <taxon>Pseudocrenilabrinae</taxon>
        <taxon>Haplochromini</taxon>
        <taxon>Haplochromis</taxon>
    </lineage>
</organism>